<evidence type="ECO:0000256" key="2">
    <source>
        <dbReference type="SAM" id="Phobius"/>
    </source>
</evidence>
<proteinExistence type="predicted"/>
<evidence type="ECO:0000313" key="3">
    <source>
        <dbReference type="EMBL" id="KAK4223382.1"/>
    </source>
</evidence>
<reference evidence="3" key="2">
    <citation type="submission" date="2023-05" db="EMBL/GenBank/DDBJ databases">
        <authorList>
            <consortium name="Lawrence Berkeley National Laboratory"/>
            <person name="Steindorff A."/>
            <person name="Hensen N."/>
            <person name="Bonometti L."/>
            <person name="Westerberg I."/>
            <person name="Brannstrom I.O."/>
            <person name="Guillou S."/>
            <person name="Cros-Aarteil S."/>
            <person name="Calhoun S."/>
            <person name="Haridas S."/>
            <person name="Kuo A."/>
            <person name="Mondo S."/>
            <person name="Pangilinan J."/>
            <person name="Riley R."/>
            <person name="Labutti K."/>
            <person name="Andreopoulos B."/>
            <person name="Lipzen A."/>
            <person name="Chen C."/>
            <person name="Yanf M."/>
            <person name="Daum C."/>
            <person name="Ng V."/>
            <person name="Clum A."/>
            <person name="Ohm R."/>
            <person name="Martin F."/>
            <person name="Silar P."/>
            <person name="Natvig D."/>
            <person name="Lalanne C."/>
            <person name="Gautier V."/>
            <person name="Ament-Velasquez S.L."/>
            <person name="Kruys A."/>
            <person name="Hutchinson M.I."/>
            <person name="Powell A.J."/>
            <person name="Barry K."/>
            <person name="Miller A.N."/>
            <person name="Grigoriev I.V."/>
            <person name="Debuchy R."/>
            <person name="Gladieux P."/>
            <person name="Thoren M.H."/>
            <person name="Johannesson H."/>
        </authorList>
    </citation>
    <scope>NUCLEOTIDE SEQUENCE</scope>
    <source>
        <strain evidence="3">CBS 990.96</strain>
    </source>
</reference>
<name>A0AAN7GNW1_9PEZI</name>
<accession>A0AAN7GNW1</accession>
<keyword evidence="2" id="KW-0812">Transmembrane</keyword>
<dbReference type="EMBL" id="MU865428">
    <property type="protein sequence ID" value="KAK4223382.1"/>
    <property type="molecule type" value="Genomic_DNA"/>
</dbReference>
<feature type="region of interest" description="Disordered" evidence="1">
    <location>
        <begin position="1"/>
        <end position="28"/>
    </location>
</feature>
<evidence type="ECO:0000256" key="1">
    <source>
        <dbReference type="SAM" id="MobiDB-lite"/>
    </source>
</evidence>
<gene>
    <name evidence="3" type="ORF">QBC38DRAFT_52239</name>
</gene>
<keyword evidence="2" id="KW-1133">Transmembrane helix</keyword>
<feature type="transmembrane region" description="Helical" evidence="2">
    <location>
        <begin position="161"/>
        <end position="181"/>
    </location>
</feature>
<sequence>MITVESPRDCIPKITSRPTRVRSNPNNQDLGQIRQLNSSHLTIPTIINPDKRNCPATPTPTHPQCLRFLEPSTTSTTSTTTNHNSHHMQAQERRIVKSTLHNSIAVYIWFLREGSTLALAVTPAKRSQIVGGSHPPSPVRWELIGHTIPLRYIFMKLEDPIFLFLLLYAFLLHGIYIHPIYYMPLSSARSTGRGQHNSRPGL</sequence>
<keyword evidence="2" id="KW-0472">Membrane</keyword>
<organism evidence="3 4">
    <name type="scientific">Podospora fimiseda</name>
    <dbReference type="NCBI Taxonomy" id="252190"/>
    <lineage>
        <taxon>Eukaryota</taxon>
        <taxon>Fungi</taxon>
        <taxon>Dikarya</taxon>
        <taxon>Ascomycota</taxon>
        <taxon>Pezizomycotina</taxon>
        <taxon>Sordariomycetes</taxon>
        <taxon>Sordariomycetidae</taxon>
        <taxon>Sordariales</taxon>
        <taxon>Podosporaceae</taxon>
        <taxon>Podospora</taxon>
    </lineage>
</organism>
<dbReference type="Proteomes" id="UP001301958">
    <property type="component" value="Unassembled WGS sequence"/>
</dbReference>
<protein>
    <submittedName>
        <fullName evidence="3">Uncharacterized protein</fullName>
    </submittedName>
</protein>
<comment type="caution">
    <text evidence="3">The sequence shown here is derived from an EMBL/GenBank/DDBJ whole genome shotgun (WGS) entry which is preliminary data.</text>
</comment>
<feature type="compositionally biased region" description="Basic and acidic residues" evidence="1">
    <location>
        <begin position="1"/>
        <end position="11"/>
    </location>
</feature>
<feature type="compositionally biased region" description="Polar residues" evidence="1">
    <location>
        <begin position="16"/>
        <end position="28"/>
    </location>
</feature>
<keyword evidence="4" id="KW-1185">Reference proteome</keyword>
<evidence type="ECO:0000313" key="4">
    <source>
        <dbReference type="Proteomes" id="UP001301958"/>
    </source>
</evidence>
<dbReference type="AlphaFoldDB" id="A0AAN7GNW1"/>
<reference evidence="3" key="1">
    <citation type="journal article" date="2023" name="Mol. Phylogenet. Evol.">
        <title>Genome-scale phylogeny and comparative genomics of the fungal order Sordariales.</title>
        <authorList>
            <person name="Hensen N."/>
            <person name="Bonometti L."/>
            <person name="Westerberg I."/>
            <person name="Brannstrom I.O."/>
            <person name="Guillou S."/>
            <person name="Cros-Aarteil S."/>
            <person name="Calhoun S."/>
            <person name="Haridas S."/>
            <person name="Kuo A."/>
            <person name="Mondo S."/>
            <person name="Pangilinan J."/>
            <person name="Riley R."/>
            <person name="LaButti K."/>
            <person name="Andreopoulos B."/>
            <person name="Lipzen A."/>
            <person name="Chen C."/>
            <person name="Yan M."/>
            <person name="Daum C."/>
            <person name="Ng V."/>
            <person name="Clum A."/>
            <person name="Steindorff A."/>
            <person name="Ohm R.A."/>
            <person name="Martin F."/>
            <person name="Silar P."/>
            <person name="Natvig D.O."/>
            <person name="Lalanne C."/>
            <person name="Gautier V."/>
            <person name="Ament-Velasquez S.L."/>
            <person name="Kruys A."/>
            <person name="Hutchinson M.I."/>
            <person name="Powell A.J."/>
            <person name="Barry K."/>
            <person name="Miller A.N."/>
            <person name="Grigoriev I.V."/>
            <person name="Debuchy R."/>
            <person name="Gladieux P."/>
            <person name="Hiltunen Thoren M."/>
            <person name="Johannesson H."/>
        </authorList>
    </citation>
    <scope>NUCLEOTIDE SEQUENCE</scope>
    <source>
        <strain evidence="3">CBS 990.96</strain>
    </source>
</reference>